<evidence type="ECO:0000313" key="1">
    <source>
        <dbReference type="EMBL" id="UQK59685.1"/>
    </source>
</evidence>
<gene>
    <name evidence="1" type="ORF">M1R53_03305</name>
</gene>
<organism evidence="1 2">
    <name type="scientific">Fenollaria massiliensis</name>
    <dbReference type="NCBI Taxonomy" id="938288"/>
    <lineage>
        <taxon>Bacteria</taxon>
        <taxon>Bacillati</taxon>
        <taxon>Bacillota</taxon>
        <taxon>Clostridia</taxon>
        <taxon>Eubacteriales</taxon>
        <taxon>Fenollaria</taxon>
    </lineage>
</organism>
<dbReference type="KEGG" id="fms:M1R53_03305"/>
<accession>A0A9E7DKL0</accession>
<name>A0A9E7DKL0_9FIRM</name>
<keyword evidence="2" id="KW-1185">Reference proteome</keyword>
<reference evidence="1" key="1">
    <citation type="submission" date="2022-04" db="EMBL/GenBank/DDBJ databases">
        <title>Complete genome sequences of Ezakiella coagulans and Fenollaria massiliensis.</title>
        <authorList>
            <person name="France M.T."/>
            <person name="Clifford J."/>
            <person name="Narina S."/>
            <person name="Rutt L."/>
            <person name="Ravel J."/>
        </authorList>
    </citation>
    <scope>NUCLEOTIDE SEQUENCE</scope>
    <source>
        <strain evidence="1">C0061C2</strain>
    </source>
</reference>
<evidence type="ECO:0000313" key="2">
    <source>
        <dbReference type="Proteomes" id="UP000831151"/>
    </source>
</evidence>
<dbReference type="Proteomes" id="UP000831151">
    <property type="component" value="Chromosome"/>
</dbReference>
<protein>
    <submittedName>
        <fullName evidence="1">Uncharacterized protein</fullName>
    </submittedName>
</protein>
<dbReference type="EMBL" id="CP096649">
    <property type="protein sequence ID" value="UQK59685.1"/>
    <property type="molecule type" value="Genomic_DNA"/>
</dbReference>
<dbReference type="AlphaFoldDB" id="A0A9E7DKL0"/>
<dbReference type="RefSeq" id="WP_249243060.1">
    <property type="nucleotide sequence ID" value="NZ_CP096649.1"/>
</dbReference>
<proteinExistence type="predicted"/>
<sequence length="170" mass="19534">MGNISNAFGSVVLKFKKGKEIKDKKEMGEFTKRFKNVLSEISCMNQASVSAFGSVNSISFGAYGRGDFKGNLWLLTDKDEKFAKECYKIFEDFDIEEIKLEIRDYEIGSGAMLYNATLKPNMNDKCIELSIDDIYELDEFPQSCYEGDELQESLIESYLEDLWRNKDNLD</sequence>